<proteinExistence type="predicted"/>
<organism evidence="1 2">
    <name type="scientific">Oryza meyeriana var. granulata</name>
    <dbReference type="NCBI Taxonomy" id="110450"/>
    <lineage>
        <taxon>Eukaryota</taxon>
        <taxon>Viridiplantae</taxon>
        <taxon>Streptophyta</taxon>
        <taxon>Embryophyta</taxon>
        <taxon>Tracheophyta</taxon>
        <taxon>Spermatophyta</taxon>
        <taxon>Magnoliopsida</taxon>
        <taxon>Liliopsida</taxon>
        <taxon>Poales</taxon>
        <taxon>Poaceae</taxon>
        <taxon>BOP clade</taxon>
        <taxon>Oryzoideae</taxon>
        <taxon>Oryzeae</taxon>
        <taxon>Oryzinae</taxon>
        <taxon>Oryza</taxon>
        <taxon>Oryza meyeriana</taxon>
    </lineage>
</organism>
<evidence type="ECO:0000313" key="1">
    <source>
        <dbReference type="EMBL" id="KAF0902666.1"/>
    </source>
</evidence>
<dbReference type="EMBL" id="SPHZ02000008">
    <property type="protein sequence ID" value="KAF0902666.1"/>
    <property type="molecule type" value="Genomic_DNA"/>
</dbReference>
<protein>
    <submittedName>
        <fullName evidence="1">Uncharacterized protein</fullName>
    </submittedName>
</protein>
<accession>A0A6G1CRA1</accession>
<name>A0A6G1CRA1_9ORYZ</name>
<sequence>MASPDPPTLMGEHIGLLGDYLPSLGYADIISPTLTSRSKQFDCIKTIYGKQAIGRAGRRTLTSVAAIAEQRADDVARGVVALGEQHPHRHLRQHPRLPARPRRRRILPVHVLQVHHLPLLHSSPYSRRPLLLAGAARFARGVSGWRFVSASVSHSSATAITAADDDVKLPEARWGSEAQEVGGGAGQLPTDGRRVAFCRSVVGEAPIGPRVASLPPVVVVVAAAIRIQRLAV</sequence>
<gene>
    <name evidence="1" type="ORF">E2562_018294</name>
</gene>
<dbReference type="Proteomes" id="UP000479710">
    <property type="component" value="Unassembled WGS sequence"/>
</dbReference>
<dbReference type="AlphaFoldDB" id="A0A6G1CRA1"/>
<keyword evidence="2" id="KW-1185">Reference proteome</keyword>
<evidence type="ECO:0000313" key="2">
    <source>
        <dbReference type="Proteomes" id="UP000479710"/>
    </source>
</evidence>
<reference evidence="1 2" key="1">
    <citation type="submission" date="2019-11" db="EMBL/GenBank/DDBJ databases">
        <title>Whole genome sequence of Oryza granulata.</title>
        <authorList>
            <person name="Li W."/>
        </authorList>
    </citation>
    <scope>NUCLEOTIDE SEQUENCE [LARGE SCALE GENOMIC DNA]</scope>
    <source>
        <strain evidence="2">cv. Menghai</strain>
        <tissue evidence="1">Leaf</tissue>
    </source>
</reference>
<comment type="caution">
    <text evidence="1">The sequence shown here is derived from an EMBL/GenBank/DDBJ whole genome shotgun (WGS) entry which is preliminary data.</text>
</comment>